<organism evidence="1 2">
    <name type="scientific">Achromobacter piechaudii ATCC 43553</name>
    <dbReference type="NCBI Taxonomy" id="742159"/>
    <lineage>
        <taxon>Bacteria</taxon>
        <taxon>Pseudomonadati</taxon>
        <taxon>Pseudomonadota</taxon>
        <taxon>Betaproteobacteria</taxon>
        <taxon>Burkholderiales</taxon>
        <taxon>Alcaligenaceae</taxon>
        <taxon>Achromobacter</taxon>
    </lineage>
</organism>
<dbReference type="EMBL" id="ADMS01000028">
    <property type="protein sequence ID" value="EFF77389.1"/>
    <property type="molecule type" value="Genomic_DNA"/>
</dbReference>
<dbReference type="HOGENOM" id="CLU_3228133_0_0_4"/>
<proteinExistence type="predicted"/>
<protein>
    <submittedName>
        <fullName evidence="1">Uncharacterized protein</fullName>
    </submittedName>
</protein>
<evidence type="ECO:0000313" key="2">
    <source>
        <dbReference type="Proteomes" id="UP000004510"/>
    </source>
</evidence>
<sequence>MGHDDLQRPLSEAASASGFIKPLVGLGWNQMACCELFVCRKRD</sequence>
<evidence type="ECO:0000313" key="1">
    <source>
        <dbReference type="EMBL" id="EFF77389.1"/>
    </source>
</evidence>
<comment type="caution">
    <text evidence="1">The sequence shown here is derived from an EMBL/GenBank/DDBJ whole genome shotgun (WGS) entry which is preliminary data.</text>
</comment>
<reference evidence="2" key="1">
    <citation type="submission" date="2010-03" db="EMBL/GenBank/DDBJ databases">
        <title>Complete sequence of Mobiluncus curtisii ATCC 43063.</title>
        <authorList>
            <person name="Muzny D."/>
            <person name="Qin X."/>
            <person name="Deng J."/>
            <person name="Jiang H."/>
            <person name="Liu Y."/>
            <person name="Qu J."/>
            <person name="Song X.-Z."/>
            <person name="Zhang L."/>
            <person name="Thornton R."/>
            <person name="Coyle M."/>
            <person name="Francisco L."/>
            <person name="Jackson L."/>
            <person name="Javaid M."/>
            <person name="Korchina V."/>
            <person name="Kovar C."/>
            <person name="Mata R."/>
            <person name="Mathew T."/>
            <person name="Ngo R."/>
            <person name="Nguyen L."/>
            <person name="Nguyen N."/>
            <person name="Okwuonu G."/>
            <person name="Ongeri F."/>
            <person name="Pham C."/>
            <person name="Simmons D."/>
            <person name="Wilczek-Boney K."/>
            <person name="Hale W."/>
            <person name="Jakkamsetti A."/>
            <person name="Pham P."/>
            <person name="Ruth R."/>
            <person name="San Lucas F."/>
            <person name="Warren J."/>
            <person name="Zhang J."/>
            <person name="Zhao Z."/>
            <person name="Zhou C."/>
            <person name="Zhu D."/>
            <person name="Lee S."/>
            <person name="Bess C."/>
            <person name="Blankenburg K."/>
            <person name="Forbes L."/>
            <person name="Fu Q."/>
            <person name="Gubbala S."/>
            <person name="Hirani K."/>
            <person name="Jayaseelan J.C."/>
            <person name="Lara F."/>
            <person name="Munidasa M."/>
            <person name="Palculict T."/>
            <person name="Patil S."/>
            <person name="Pu L.-L."/>
            <person name="Saada N."/>
            <person name="Tang L."/>
            <person name="Weissenberger G."/>
            <person name="Zhu Y."/>
            <person name="Hemphill L."/>
            <person name="Shang Y."/>
            <person name="Youmans B."/>
            <person name="Ayvaz T."/>
            <person name="Ross M."/>
            <person name="Santibanez J."/>
            <person name="Aqrawi P."/>
            <person name="Gross S."/>
            <person name="Joshi V."/>
            <person name="Fowler G."/>
            <person name="Nazareth L."/>
            <person name="Reid J."/>
            <person name="Worley K."/>
            <person name="Petrosino J."/>
            <person name="Highlander S."/>
            <person name="Gibbs R."/>
            <person name="Gibbs R."/>
        </authorList>
    </citation>
    <scope>NUCLEOTIDE SEQUENCE [LARGE SCALE GENOMIC DNA]</scope>
    <source>
        <strain evidence="2">ATCC 43553</strain>
    </source>
</reference>
<gene>
    <name evidence="1" type="ORF">HMPREF0004_1257</name>
</gene>
<dbReference type="Proteomes" id="UP000004510">
    <property type="component" value="Unassembled WGS sequence"/>
</dbReference>
<accession>D4X710</accession>
<name>D4X710_9BURK</name>
<dbReference type="AlphaFoldDB" id="D4X710"/>